<accession>A0A151JTW1</accession>
<dbReference type="Proteomes" id="UP000078541">
    <property type="component" value="Unassembled WGS sequence"/>
</dbReference>
<proteinExistence type="predicted"/>
<keyword evidence="2" id="KW-1185">Reference proteome</keyword>
<name>A0A151JTW1_9HYME</name>
<protein>
    <recommendedName>
        <fullName evidence="3">Mos1 transposase HTH domain-containing protein</fullName>
    </recommendedName>
</protein>
<evidence type="ECO:0008006" key="3">
    <source>
        <dbReference type="Google" id="ProtNLM"/>
    </source>
</evidence>
<gene>
    <name evidence="1" type="ORF">ALC56_10593</name>
</gene>
<dbReference type="AlphaFoldDB" id="A0A151JTW1"/>
<dbReference type="EMBL" id="KQ981829">
    <property type="protein sequence ID" value="KYN35073.1"/>
    <property type="molecule type" value="Genomic_DNA"/>
</dbReference>
<evidence type="ECO:0000313" key="2">
    <source>
        <dbReference type="Proteomes" id="UP000078541"/>
    </source>
</evidence>
<organism evidence="1 2">
    <name type="scientific">Trachymyrmex septentrionalis</name>
    <dbReference type="NCBI Taxonomy" id="34720"/>
    <lineage>
        <taxon>Eukaryota</taxon>
        <taxon>Metazoa</taxon>
        <taxon>Ecdysozoa</taxon>
        <taxon>Arthropoda</taxon>
        <taxon>Hexapoda</taxon>
        <taxon>Insecta</taxon>
        <taxon>Pterygota</taxon>
        <taxon>Neoptera</taxon>
        <taxon>Endopterygota</taxon>
        <taxon>Hymenoptera</taxon>
        <taxon>Apocrita</taxon>
        <taxon>Aculeata</taxon>
        <taxon>Formicoidea</taxon>
        <taxon>Formicidae</taxon>
        <taxon>Myrmicinae</taxon>
        <taxon>Trachymyrmex</taxon>
    </lineage>
</organism>
<evidence type="ECO:0000313" key="1">
    <source>
        <dbReference type="EMBL" id="KYN35073.1"/>
    </source>
</evidence>
<sequence length="50" mass="5917">MESLKMLQKCFGESTLSRTQVFEWHKAFSEGREDQDDAHRFLRLPWCGSP</sequence>
<reference evidence="1 2" key="1">
    <citation type="submission" date="2016-03" db="EMBL/GenBank/DDBJ databases">
        <title>Trachymyrmex septentrionalis WGS genome.</title>
        <authorList>
            <person name="Nygaard S."/>
            <person name="Hu H."/>
            <person name="Boomsma J."/>
            <person name="Zhang G."/>
        </authorList>
    </citation>
    <scope>NUCLEOTIDE SEQUENCE [LARGE SCALE GENOMIC DNA]</scope>
    <source>
        <strain evidence="1">Tsep2-gDNA-1</strain>
        <tissue evidence="1">Whole body</tissue>
    </source>
</reference>
<dbReference type="Gene3D" id="1.10.10.1450">
    <property type="match status" value="1"/>
</dbReference>